<feature type="domain" description="Membrane insertase YidC/Oxa/ALB C-terminal" evidence="7">
    <location>
        <begin position="30"/>
        <end position="226"/>
    </location>
</feature>
<dbReference type="AlphaFoldDB" id="A0A1G1WUC0"/>
<dbReference type="PANTHER" id="PTHR12428:SF65">
    <property type="entry name" value="CYTOCHROME C OXIDASE ASSEMBLY PROTEIN COX18, MITOCHONDRIAL"/>
    <property type="match status" value="1"/>
</dbReference>
<keyword evidence="2 5" id="KW-0812">Transmembrane</keyword>
<comment type="subcellular location">
    <subcellularLocation>
        <location evidence="1 5">Membrane</location>
        <topology evidence="1 5">Multi-pass membrane protein</topology>
    </subcellularLocation>
</comment>
<dbReference type="Proteomes" id="UP000179279">
    <property type="component" value="Unassembled WGS sequence"/>
</dbReference>
<feature type="transmembrane region" description="Helical" evidence="6">
    <location>
        <begin position="30"/>
        <end position="53"/>
    </location>
</feature>
<dbReference type="PANTHER" id="PTHR12428">
    <property type="entry name" value="OXA1"/>
    <property type="match status" value="1"/>
</dbReference>
<feature type="transmembrane region" description="Helical" evidence="6">
    <location>
        <begin position="208"/>
        <end position="224"/>
    </location>
</feature>
<dbReference type="Pfam" id="PF02096">
    <property type="entry name" value="60KD_IMP"/>
    <property type="match status" value="1"/>
</dbReference>
<dbReference type="GO" id="GO:0051205">
    <property type="term" value="P:protein insertion into membrane"/>
    <property type="evidence" value="ECO:0007669"/>
    <property type="project" value="TreeGrafter"/>
</dbReference>
<dbReference type="GO" id="GO:0005886">
    <property type="term" value="C:plasma membrane"/>
    <property type="evidence" value="ECO:0007669"/>
    <property type="project" value="TreeGrafter"/>
</dbReference>
<dbReference type="EMBL" id="MHDA01000034">
    <property type="protein sequence ID" value="OGY31346.1"/>
    <property type="molecule type" value="Genomic_DNA"/>
</dbReference>
<accession>A0A1G1WUC0</accession>
<proteinExistence type="inferred from homology"/>
<evidence type="ECO:0000256" key="6">
    <source>
        <dbReference type="SAM" id="Phobius"/>
    </source>
</evidence>
<organism evidence="8 9">
    <name type="scientific">Candidatus Woykebacteria bacterium RIFCSPLOWO2_01_FULL_41_12</name>
    <dbReference type="NCBI Taxonomy" id="1802604"/>
    <lineage>
        <taxon>Bacteria</taxon>
        <taxon>Candidatus Woykeibacteriota</taxon>
    </lineage>
</organism>
<evidence type="ECO:0000256" key="2">
    <source>
        <dbReference type="ARBA" id="ARBA00022692"/>
    </source>
</evidence>
<dbReference type="GO" id="GO:0032977">
    <property type="term" value="F:membrane insertase activity"/>
    <property type="evidence" value="ECO:0007669"/>
    <property type="project" value="InterPro"/>
</dbReference>
<comment type="caution">
    <text evidence="8">The sequence shown here is derived from an EMBL/GenBank/DDBJ whole genome shotgun (WGS) entry which is preliminary data.</text>
</comment>
<comment type="similarity">
    <text evidence="5">Belongs to the OXA1/ALB3/YidC family.</text>
</comment>
<evidence type="ECO:0000256" key="3">
    <source>
        <dbReference type="ARBA" id="ARBA00022989"/>
    </source>
</evidence>
<dbReference type="InterPro" id="IPR028055">
    <property type="entry name" value="YidC/Oxa/ALB_C"/>
</dbReference>
<keyword evidence="4 6" id="KW-0472">Membrane</keyword>
<protein>
    <recommendedName>
        <fullName evidence="7">Membrane insertase YidC/Oxa/ALB C-terminal domain-containing protein</fullName>
    </recommendedName>
</protein>
<gene>
    <name evidence="8" type="ORF">A3A57_00795</name>
</gene>
<evidence type="ECO:0000259" key="7">
    <source>
        <dbReference type="Pfam" id="PF02096"/>
    </source>
</evidence>
<evidence type="ECO:0000313" key="8">
    <source>
        <dbReference type="EMBL" id="OGY31346.1"/>
    </source>
</evidence>
<keyword evidence="3 6" id="KW-1133">Transmembrane helix</keyword>
<sequence>MFEFIWLELLFKPIFNLVVFFYNISPGPNFGLAIIGLAVFVRFIFLPFTLIGYKQDEKLLEFRPEIEKIEEDKNLTSREKIQKVGQLTKPLGINPIYSAVPLFAQIIVLGVLYQIIQGTSLISGSIHHVYQFIKTPEAINTYFLGIDLTKSNLMFSVAASFVFFLERVWEYREKKAVSLKTTSQKWDPLIWPAGTFIILIVLPSAKSIFVISSVVFSLIIKAIIHRRS</sequence>
<feature type="transmembrane region" description="Helical" evidence="6">
    <location>
        <begin position="96"/>
        <end position="116"/>
    </location>
</feature>
<evidence type="ECO:0000313" key="9">
    <source>
        <dbReference type="Proteomes" id="UP000179279"/>
    </source>
</evidence>
<evidence type="ECO:0000256" key="1">
    <source>
        <dbReference type="ARBA" id="ARBA00004141"/>
    </source>
</evidence>
<feature type="transmembrane region" description="Helical" evidence="6">
    <location>
        <begin position="142"/>
        <end position="165"/>
    </location>
</feature>
<dbReference type="InterPro" id="IPR001708">
    <property type="entry name" value="YidC/ALB3/OXA1/COX18"/>
</dbReference>
<evidence type="ECO:0000256" key="5">
    <source>
        <dbReference type="RuleBase" id="RU003945"/>
    </source>
</evidence>
<feature type="transmembrane region" description="Helical" evidence="6">
    <location>
        <begin position="5"/>
        <end position="24"/>
    </location>
</feature>
<reference evidence="8 9" key="1">
    <citation type="journal article" date="2016" name="Nat. Commun.">
        <title>Thousands of microbial genomes shed light on interconnected biogeochemical processes in an aquifer system.</title>
        <authorList>
            <person name="Anantharaman K."/>
            <person name="Brown C.T."/>
            <person name="Hug L.A."/>
            <person name="Sharon I."/>
            <person name="Castelle C.J."/>
            <person name="Probst A.J."/>
            <person name="Thomas B.C."/>
            <person name="Singh A."/>
            <person name="Wilkins M.J."/>
            <person name="Karaoz U."/>
            <person name="Brodie E.L."/>
            <person name="Williams K.H."/>
            <person name="Hubbard S.S."/>
            <person name="Banfield J.F."/>
        </authorList>
    </citation>
    <scope>NUCLEOTIDE SEQUENCE [LARGE SCALE GENOMIC DNA]</scope>
</reference>
<evidence type="ECO:0000256" key="4">
    <source>
        <dbReference type="ARBA" id="ARBA00023136"/>
    </source>
</evidence>
<name>A0A1G1WUC0_9BACT</name>